<evidence type="ECO:0000259" key="3">
    <source>
        <dbReference type="PROSITE" id="PS51186"/>
    </source>
</evidence>
<proteinExistence type="predicted"/>
<dbReference type="CDD" id="cd04301">
    <property type="entry name" value="NAT_SF"/>
    <property type="match status" value="1"/>
</dbReference>
<dbReference type="EMBL" id="JBAWKS010000002">
    <property type="protein sequence ID" value="MEI4552196.1"/>
    <property type="molecule type" value="Genomic_DNA"/>
</dbReference>
<dbReference type="Pfam" id="PF00583">
    <property type="entry name" value="Acetyltransf_1"/>
    <property type="match status" value="1"/>
</dbReference>
<evidence type="ECO:0000313" key="5">
    <source>
        <dbReference type="Proteomes" id="UP001382455"/>
    </source>
</evidence>
<reference evidence="4 5" key="1">
    <citation type="submission" date="2023-12" db="EMBL/GenBank/DDBJ databases">
        <title>Friends and Foes: Symbiotic and Algicidal bacterial influence on Karenia brevis blooms.</title>
        <authorList>
            <person name="Fei C."/>
            <person name="Mohamed A.R."/>
            <person name="Booker A."/>
            <person name="Arshad M."/>
            <person name="Klass S."/>
            <person name="Ahn S."/>
            <person name="Gilbert P.M."/>
            <person name="Heil C.A."/>
            <person name="Martinez J.M."/>
            <person name="Amin S.A."/>
        </authorList>
    </citation>
    <scope>NUCLEOTIDE SEQUENCE [LARGE SCALE GENOMIC DNA]</scope>
    <source>
        <strain evidence="4 5">CE15</strain>
    </source>
</reference>
<evidence type="ECO:0000313" key="4">
    <source>
        <dbReference type="EMBL" id="MEI4552196.1"/>
    </source>
</evidence>
<dbReference type="SUPFAM" id="SSF55729">
    <property type="entry name" value="Acyl-CoA N-acyltransferases (Nat)"/>
    <property type="match status" value="1"/>
</dbReference>
<keyword evidence="2" id="KW-0012">Acyltransferase</keyword>
<dbReference type="InterPro" id="IPR000182">
    <property type="entry name" value="GNAT_dom"/>
</dbReference>
<feature type="domain" description="N-acetyltransferase" evidence="3">
    <location>
        <begin position="11"/>
        <end position="164"/>
    </location>
</feature>
<dbReference type="Gene3D" id="3.40.630.30">
    <property type="match status" value="1"/>
</dbReference>
<dbReference type="PROSITE" id="PS51186">
    <property type="entry name" value="GNAT"/>
    <property type="match status" value="1"/>
</dbReference>
<accession>A0ABU8EYY6</accession>
<dbReference type="Proteomes" id="UP001382455">
    <property type="component" value="Unassembled WGS sequence"/>
</dbReference>
<comment type="caution">
    <text evidence="4">The sequence shown here is derived from an EMBL/GenBank/DDBJ whole genome shotgun (WGS) entry which is preliminary data.</text>
</comment>
<dbReference type="RefSeq" id="WP_336437018.1">
    <property type="nucleotide sequence ID" value="NZ_JBAWKS010000002.1"/>
</dbReference>
<dbReference type="PANTHER" id="PTHR43420">
    <property type="entry name" value="ACETYLTRANSFERASE"/>
    <property type="match status" value="1"/>
</dbReference>
<dbReference type="InterPro" id="IPR050680">
    <property type="entry name" value="YpeA/RimI_acetyltransf"/>
</dbReference>
<evidence type="ECO:0000256" key="1">
    <source>
        <dbReference type="ARBA" id="ARBA00022679"/>
    </source>
</evidence>
<dbReference type="InterPro" id="IPR016181">
    <property type="entry name" value="Acyl_CoA_acyltransferase"/>
</dbReference>
<protein>
    <submittedName>
        <fullName evidence="4">GNAT family N-acetyltransferase</fullName>
    </submittedName>
</protein>
<sequence>MTTTQSWRDHLHLRKYTTDDIAFMQTLYASIREPELAMTNFNTQERHEFISQQFMAQYIHYTKHYCTDKFFIVEIAGQPVGRIFVDHWDNEIRIVDIALMPEHRGQGLGTHLFQQVMDDGKRLSLPVSVHVERNNPARFLYERLGFKLKTERDDVYLLMEWRPNTL</sequence>
<gene>
    <name evidence="4" type="ORF">WAE96_21130</name>
</gene>
<keyword evidence="5" id="KW-1185">Reference proteome</keyword>
<name>A0ABU8EYY6_9GAMM</name>
<evidence type="ECO:0000256" key="2">
    <source>
        <dbReference type="ARBA" id="ARBA00023315"/>
    </source>
</evidence>
<organism evidence="4 5">
    <name type="scientific">Pseudoalteromonas spongiae</name>
    <dbReference type="NCBI Taxonomy" id="298657"/>
    <lineage>
        <taxon>Bacteria</taxon>
        <taxon>Pseudomonadati</taxon>
        <taxon>Pseudomonadota</taxon>
        <taxon>Gammaproteobacteria</taxon>
        <taxon>Alteromonadales</taxon>
        <taxon>Pseudoalteromonadaceae</taxon>
        <taxon>Pseudoalteromonas</taxon>
    </lineage>
</organism>
<keyword evidence="1" id="KW-0808">Transferase</keyword>